<dbReference type="EMBL" id="BPVZ01000066">
    <property type="protein sequence ID" value="GKV24664.1"/>
    <property type="molecule type" value="Genomic_DNA"/>
</dbReference>
<comment type="caution">
    <text evidence="2">The sequence shown here is derived from an EMBL/GenBank/DDBJ whole genome shotgun (WGS) entry which is preliminary data.</text>
</comment>
<sequence length="82" mass="8683">MNLLCRWPTAGPDPSALLPDRIHLLCRWPAAGLDPSAAVGLLPDRIHLLPLLLLPFLVGNGDPRGDHHSPRGTGTGGKICPP</sequence>
<name>A0AAV5KJB5_9ROSI</name>
<feature type="compositionally biased region" description="Gly residues" evidence="1">
    <location>
        <begin position="73"/>
        <end position="82"/>
    </location>
</feature>
<dbReference type="AlphaFoldDB" id="A0AAV5KJB5"/>
<evidence type="ECO:0000256" key="1">
    <source>
        <dbReference type="SAM" id="MobiDB-lite"/>
    </source>
</evidence>
<keyword evidence="3" id="KW-1185">Reference proteome</keyword>
<reference evidence="2 3" key="1">
    <citation type="journal article" date="2021" name="Commun. Biol.">
        <title>The genome of Shorea leprosula (Dipterocarpaceae) highlights the ecological relevance of drought in aseasonal tropical rainforests.</title>
        <authorList>
            <person name="Ng K.K.S."/>
            <person name="Kobayashi M.J."/>
            <person name="Fawcett J.A."/>
            <person name="Hatakeyama M."/>
            <person name="Paape T."/>
            <person name="Ng C.H."/>
            <person name="Ang C.C."/>
            <person name="Tnah L.H."/>
            <person name="Lee C.T."/>
            <person name="Nishiyama T."/>
            <person name="Sese J."/>
            <person name="O'Brien M.J."/>
            <person name="Copetti D."/>
            <person name="Mohd Noor M.I."/>
            <person name="Ong R.C."/>
            <person name="Putra M."/>
            <person name="Sireger I.Z."/>
            <person name="Indrioko S."/>
            <person name="Kosugi Y."/>
            <person name="Izuno A."/>
            <person name="Isagi Y."/>
            <person name="Lee S.L."/>
            <person name="Shimizu K.K."/>
        </authorList>
    </citation>
    <scope>NUCLEOTIDE SEQUENCE [LARGE SCALE GENOMIC DNA]</scope>
    <source>
        <strain evidence="2">214</strain>
    </source>
</reference>
<evidence type="ECO:0000313" key="3">
    <source>
        <dbReference type="Proteomes" id="UP001054252"/>
    </source>
</evidence>
<protein>
    <submittedName>
        <fullName evidence="2">Uncharacterized protein</fullName>
    </submittedName>
</protein>
<gene>
    <name evidence="2" type="ORF">SLEP1_g34248</name>
</gene>
<accession>A0AAV5KJB5</accession>
<evidence type="ECO:0000313" key="2">
    <source>
        <dbReference type="EMBL" id="GKV24664.1"/>
    </source>
</evidence>
<organism evidence="2 3">
    <name type="scientific">Rubroshorea leprosula</name>
    <dbReference type="NCBI Taxonomy" id="152421"/>
    <lineage>
        <taxon>Eukaryota</taxon>
        <taxon>Viridiplantae</taxon>
        <taxon>Streptophyta</taxon>
        <taxon>Embryophyta</taxon>
        <taxon>Tracheophyta</taxon>
        <taxon>Spermatophyta</taxon>
        <taxon>Magnoliopsida</taxon>
        <taxon>eudicotyledons</taxon>
        <taxon>Gunneridae</taxon>
        <taxon>Pentapetalae</taxon>
        <taxon>rosids</taxon>
        <taxon>malvids</taxon>
        <taxon>Malvales</taxon>
        <taxon>Dipterocarpaceae</taxon>
        <taxon>Rubroshorea</taxon>
    </lineage>
</organism>
<dbReference type="Proteomes" id="UP001054252">
    <property type="component" value="Unassembled WGS sequence"/>
</dbReference>
<proteinExistence type="predicted"/>
<feature type="region of interest" description="Disordered" evidence="1">
    <location>
        <begin position="63"/>
        <end position="82"/>
    </location>
</feature>